<organism evidence="2 3">
    <name type="scientific">Pseudotabrizicola algicola</name>
    <dbReference type="NCBI Taxonomy" id="2709381"/>
    <lineage>
        <taxon>Bacteria</taxon>
        <taxon>Pseudomonadati</taxon>
        <taxon>Pseudomonadota</taxon>
        <taxon>Alphaproteobacteria</taxon>
        <taxon>Rhodobacterales</taxon>
        <taxon>Paracoccaceae</taxon>
        <taxon>Pseudotabrizicola</taxon>
    </lineage>
</organism>
<dbReference type="AlphaFoldDB" id="A0A6B3RRI9"/>
<dbReference type="RefSeq" id="WP_164613770.1">
    <property type="nucleotide sequence ID" value="NZ_JAAIKE010000005.1"/>
</dbReference>
<accession>A0A6B3RRI9</accession>
<gene>
    <name evidence="2" type="ORF">G3572_16200</name>
</gene>
<keyword evidence="3" id="KW-1185">Reference proteome</keyword>
<reference evidence="2 3" key="1">
    <citation type="submission" date="2020-02" db="EMBL/GenBank/DDBJ databases">
        <title>Rhodobacter algicola sp. nov., isolated from microalga culture.</title>
        <authorList>
            <person name="Park C.-Y."/>
        </authorList>
    </citation>
    <scope>NUCLEOTIDE SEQUENCE [LARGE SCALE GENOMIC DNA]</scope>
    <source>
        <strain evidence="2 3">ETT8</strain>
    </source>
</reference>
<proteinExistence type="predicted"/>
<dbReference type="GO" id="GO:0016740">
    <property type="term" value="F:transferase activity"/>
    <property type="evidence" value="ECO:0007669"/>
    <property type="project" value="UniProtKB-KW"/>
</dbReference>
<dbReference type="EMBL" id="JAAIKE010000005">
    <property type="protein sequence ID" value="NEX47756.1"/>
    <property type="molecule type" value="Genomic_DNA"/>
</dbReference>
<evidence type="ECO:0000313" key="2">
    <source>
        <dbReference type="EMBL" id="NEX47756.1"/>
    </source>
</evidence>
<dbReference type="Pfam" id="PF00535">
    <property type="entry name" value="Glycos_transf_2"/>
    <property type="match status" value="1"/>
</dbReference>
<name>A0A6B3RRI9_9RHOB</name>
<evidence type="ECO:0000313" key="3">
    <source>
        <dbReference type="Proteomes" id="UP000481421"/>
    </source>
</evidence>
<feature type="domain" description="Glycosyltransferase 2-like" evidence="1">
    <location>
        <begin position="383"/>
        <end position="419"/>
    </location>
</feature>
<sequence>MSLDSTHLFAEQDVSHRLQQYPRNIWTKFRAALDRIEAHDFYGARRLLEGLKYHPEASEDICAIYWQRLMQAEAQQRPVRKINIPSDYTGSLDERLLLPFRRLNADQAVPKPYPWAMALPPYAGAGNSYRFLQEAAAGLAGHFTPAVRRVHVVWSPLAVDASAQRSVLAGLCDLVFAGRLDVTVFGGDGLDAAAVLPGQGTLSLRAHALQSSQGQSDLRQIVRDCDQVLFVAGAPAIDRMLLQRGLQLAEISDAVVQPVVPMPTGTRAGQGFATLYSDAALRERFSGRYPFRDVAGLNMLVPARLLREIGLTDPRFASTTLAARELAYRASVRGAWLCPLAVDSLAGHSDQEAFPAEQELYKALCPNHWDRKRDVWHEVSKVSVYIPAYNASKYIERAVESVLAQDVADLEVCIANDGS</sequence>
<dbReference type="InterPro" id="IPR001173">
    <property type="entry name" value="Glyco_trans_2-like"/>
</dbReference>
<protein>
    <submittedName>
        <fullName evidence="2">Glycosyltransferase</fullName>
    </submittedName>
</protein>
<dbReference type="Proteomes" id="UP000481421">
    <property type="component" value="Unassembled WGS sequence"/>
</dbReference>
<keyword evidence="2" id="KW-0808">Transferase</keyword>
<evidence type="ECO:0000259" key="1">
    <source>
        <dbReference type="Pfam" id="PF00535"/>
    </source>
</evidence>
<dbReference type="InterPro" id="IPR029044">
    <property type="entry name" value="Nucleotide-diphossugar_trans"/>
</dbReference>
<dbReference type="CDD" id="cd00761">
    <property type="entry name" value="Glyco_tranf_GTA_type"/>
    <property type="match status" value="1"/>
</dbReference>
<feature type="non-terminal residue" evidence="2">
    <location>
        <position position="419"/>
    </location>
</feature>
<dbReference type="SUPFAM" id="SSF53448">
    <property type="entry name" value="Nucleotide-diphospho-sugar transferases"/>
    <property type="match status" value="1"/>
</dbReference>
<comment type="caution">
    <text evidence="2">The sequence shown here is derived from an EMBL/GenBank/DDBJ whole genome shotgun (WGS) entry which is preliminary data.</text>
</comment>
<dbReference type="Gene3D" id="3.90.550.10">
    <property type="entry name" value="Spore Coat Polysaccharide Biosynthesis Protein SpsA, Chain A"/>
    <property type="match status" value="1"/>
</dbReference>